<dbReference type="EMBL" id="CP036273">
    <property type="protein sequence ID" value="QDU21956.1"/>
    <property type="molecule type" value="Genomic_DNA"/>
</dbReference>
<gene>
    <name evidence="3" type="ORF">ETAA1_39300</name>
</gene>
<reference evidence="3 4" key="1">
    <citation type="submission" date="2019-02" db="EMBL/GenBank/DDBJ databases">
        <title>Deep-cultivation of Planctomycetes and their phenomic and genomic characterization uncovers novel biology.</title>
        <authorList>
            <person name="Wiegand S."/>
            <person name="Jogler M."/>
            <person name="Boedeker C."/>
            <person name="Pinto D."/>
            <person name="Vollmers J."/>
            <person name="Rivas-Marin E."/>
            <person name="Kohn T."/>
            <person name="Peeters S.H."/>
            <person name="Heuer A."/>
            <person name="Rast P."/>
            <person name="Oberbeckmann S."/>
            <person name="Bunk B."/>
            <person name="Jeske O."/>
            <person name="Meyerdierks A."/>
            <person name="Storesund J.E."/>
            <person name="Kallscheuer N."/>
            <person name="Luecker S."/>
            <person name="Lage O.M."/>
            <person name="Pohl T."/>
            <person name="Merkel B.J."/>
            <person name="Hornburger P."/>
            <person name="Mueller R.-W."/>
            <person name="Bruemmer F."/>
            <person name="Labrenz M."/>
            <person name="Spormann A.M."/>
            <person name="Op den Camp H."/>
            <person name="Overmann J."/>
            <person name="Amann R."/>
            <person name="Jetten M.S.M."/>
            <person name="Mascher T."/>
            <person name="Medema M.H."/>
            <person name="Devos D.P."/>
            <person name="Kaster A.-K."/>
            <person name="Ovreas L."/>
            <person name="Rohde M."/>
            <person name="Galperin M.Y."/>
            <person name="Jogler C."/>
        </authorList>
    </citation>
    <scope>NUCLEOTIDE SEQUENCE [LARGE SCALE GENOMIC DNA]</scope>
    <source>
        <strain evidence="3 4">ETA_A1</strain>
    </source>
</reference>
<dbReference type="GO" id="GO:0006313">
    <property type="term" value="P:DNA transposition"/>
    <property type="evidence" value="ECO:0007669"/>
    <property type="project" value="InterPro"/>
</dbReference>
<dbReference type="PANTHER" id="PTHR30298:SF0">
    <property type="entry name" value="PROTEIN YBFL-RELATED"/>
    <property type="match status" value="1"/>
</dbReference>
<evidence type="ECO:0000259" key="1">
    <source>
        <dbReference type="Pfam" id="PF01609"/>
    </source>
</evidence>
<sequence length="378" mass="42258">MATTPRPLADYFADLRDPRVALKCEHDFMAIILIVVCATLAGADDFVSMATFADAKRTWLRERLGLNLNNGIPSHDTLNRVFAAIRPDEFGACFLGWVESMSDRLKLKQIAIDGKAMRGSRRKTGAGYRTVQIVSAWASENGVTLAQVRTDEKSNEITAIPELLQLLDVSGALVSIDAAGCQKDIAARVVAGRGDYLLAVKDNQPRLFEDIRVMAGAALEADYTGLSRCATEEEAHGREEFRFCFVMTDLAGIRDRDLWKGLKSVVCVVRGRSVNGKEGSEVQYYISSRRGSGKMFLEASRRHWGIENACHWVLDVAFREDDHRLREGHAPENMSLVRKMALAMLKKTKPNMGIKNKRLKAGWDDSFLEDVLRDFLRK</sequence>
<name>A0A517XWS0_9BACT</name>
<dbReference type="Proteomes" id="UP000319576">
    <property type="component" value="Chromosome"/>
</dbReference>
<feature type="domain" description="Transposase IS4-like" evidence="1">
    <location>
        <begin position="109"/>
        <end position="342"/>
    </location>
</feature>
<evidence type="ECO:0000313" key="4">
    <source>
        <dbReference type="Proteomes" id="UP000319576"/>
    </source>
</evidence>
<dbReference type="Pfam" id="PF01609">
    <property type="entry name" value="DDE_Tnp_1"/>
    <property type="match status" value="1"/>
</dbReference>
<keyword evidence="4" id="KW-1185">Reference proteome</keyword>
<organism evidence="3 4">
    <name type="scientific">Urbifossiella limnaea</name>
    <dbReference type="NCBI Taxonomy" id="2528023"/>
    <lineage>
        <taxon>Bacteria</taxon>
        <taxon>Pseudomonadati</taxon>
        <taxon>Planctomycetota</taxon>
        <taxon>Planctomycetia</taxon>
        <taxon>Gemmatales</taxon>
        <taxon>Gemmataceae</taxon>
        <taxon>Urbifossiella</taxon>
    </lineage>
</organism>
<dbReference type="InterPro" id="IPR032806">
    <property type="entry name" value="YbfD_N"/>
</dbReference>
<accession>A0A517XWS0</accession>
<dbReference type="InterPro" id="IPR047647">
    <property type="entry name" value="ISAs1_transpos"/>
</dbReference>
<evidence type="ECO:0000259" key="2">
    <source>
        <dbReference type="Pfam" id="PF13808"/>
    </source>
</evidence>
<dbReference type="OrthoDB" id="291219at2"/>
<protein>
    <submittedName>
        <fullName evidence="3">Transposase DDE domain protein</fullName>
    </submittedName>
</protein>
<dbReference type="KEGG" id="uli:ETAA1_39300"/>
<dbReference type="AlphaFoldDB" id="A0A517XWS0"/>
<proteinExistence type="predicted"/>
<dbReference type="GO" id="GO:0003677">
    <property type="term" value="F:DNA binding"/>
    <property type="evidence" value="ECO:0007669"/>
    <property type="project" value="InterPro"/>
</dbReference>
<evidence type="ECO:0000313" key="3">
    <source>
        <dbReference type="EMBL" id="QDU21956.1"/>
    </source>
</evidence>
<dbReference type="RefSeq" id="WP_145241289.1">
    <property type="nucleotide sequence ID" value="NZ_CP036273.1"/>
</dbReference>
<dbReference type="Pfam" id="PF13808">
    <property type="entry name" value="DDE_Tnp_1_assoc"/>
    <property type="match status" value="1"/>
</dbReference>
<dbReference type="InterPro" id="IPR002559">
    <property type="entry name" value="Transposase_11"/>
</dbReference>
<dbReference type="InterPro" id="IPR051698">
    <property type="entry name" value="Transposase_11-like"/>
</dbReference>
<dbReference type="NCBIfam" id="NF033564">
    <property type="entry name" value="transpos_ISAs1"/>
    <property type="match status" value="1"/>
</dbReference>
<dbReference type="GO" id="GO:0004803">
    <property type="term" value="F:transposase activity"/>
    <property type="evidence" value="ECO:0007669"/>
    <property type="project" value="InterPro"/>
</dbReference>
<feature type="domain" description="H repeat-associated protein N-terminal" evidence="2">
    <location>
        <begin position="10"/>
        <end position="98"/>
    </location>
</feature>
<dbReference type="PANTHER" id="PTHR30298">
    <property type="entry name" value="H REPEAT-ASSOCIATED PREDICTED TRANSPOSASE"/>
    <property type="match status" value="1"/>
</dbReference>